<dbReference type="InterPro" id="IPR006926">
    <property type="entry name" value="Vps16_N"/>
</dbReference>
<dbReference type="Proteomes" id="UP000770661">
    <property type="component" value="Unassembled WGS sequence"/>
</dbReference>
<dbReference type="GO" id="GO:0006886">
    <property type="term" value="P:intracellular protein transport"/>
    <property type="evidence" value="ECO:0007669"/>
    <property type="project" value="InterPro"/>
</dbReference>
<accession>A0A8J4Y2R6</accession>
<dbReference type="GO" id="GO:0005768">
    <property type="term" value="C:endosome"/>
    <property type="evidence" value="ECO:0007669"/>
    <property type="project" value="TreeGrafter"/>
</dbReference>
<dbReference type="GO" id="GO:0005765">
    <property type="term" value="C:lysosomal membrane"/>
    <property type="evidence" value="ECO:0007669"/>
    <property type="project" value="TreeGrafter"/>
</dbReference>
<dbReference type="Pfam" id="PF04841">
    <property type="entry name" value="Vps16_N"/>
    <property type="match status" value="1"/>
</dbReference>
<keyword evidence="3" id="KW-1185">Reference proteome</keyword>
<proteinExistence type="predicted"/>
<name>A0A8J4Y2R6_CHIOP</name>
<evidence type="ECO:0000313" key="2">
    <source>
        <dbReference type="EMBL" id="KAG0719367.1"/>
    </source>
</evidence>
<comment type="caution">
    <text evidence="2">The sequence shown here is derived from an EMBL/GenBank/DDBJ whole genome shotgun (WGS) entry which is preliminary data.</text>
</comment>
<dbReference type="GO" id="GO:0042144">
    <property type="term" value="P:vacuole fusion, non-autophagic"/>
    <property type="evidence" value="ECO:0007669"/>
    <property type="project" value="TreeGrafter"/>
</dbReference>
<dbReference type="EMBL" id="JACEEZ010014617">
    <property type="protein sequence ID" value="KAG0719367.1"/>
    <property type="molecule type" value="Genomic_DNA"/>
</dbReference>
<organism evidence="2 3">
    <name type="scientific">Chionoecetes opilio</name>
    <name type="common">Atlantic snow crab</name>
    <name type="synonym">Cancer opilio</name>
    <dbReference type="NCBI Taxonomy" id="41210"/>
    <lineage>
        <taxon>Eukaryota</taxon>
        <taxon>Metazoa</taxon>
        <taxon>Ecdysozoa</taxon>
        <taxon>Arthropoda</taxon>
        <taxon>Crustacea</taxon>
        <taxon>Multicrustacea</taxon>
        <taxon>Malacostraca</taxon>
        <taxon>Eumalacostraca</taxon>
        <taxon>Eucarida</taxon>
        <taxon>Decapoda</taxon>
        <taxon>Pleocyemata</taxon>
        <taxon>Brachyura</taxon>
        <taxon>Eubrachyura</taxon>
        <taxon>Majoidea</taxon>
        <taxon>Majidae</taxon>
        <taxon>Chionoecetes</taxon>
    </lineage>
</organism>
<dbReference type="AlphaFoldDB" id="A0A8J4Y2R6"/>
<dbReference type="GO" id="GO:0016197">
    <property type="term" value="P:endosomal transport"/>
    <property type="evidence" value="ECO:0007669"/>
    <property type="project" value="TreeGrafter"/>
</dbReference>
<evidence type="ECO:0000259" key="1">
    <source>
        <dbReference type="Pfam" id="PF04841"/>
    </source>
</evidence>
<evidence type="ECO:0000313" key="3">
    <source>
        <dbReference type="Proteomes" id="UP000770661"/>
    </source>
</evidence>
<sequence length="220" mass="23848">MVPQVVVDTLGIGSMAPGALLLEASKGFQAGERSTQTNDCLAMIKESMEEAVNQCLQAAQHQYQPQAQKMLLRAALFGKSFIPEMNPEPCKRTIFTLRVLNAVRDHRVGESRTIRVQWGRIFIKPTVKSAACICMGEVNSDSPSSTLSVIPSSTCLCCHVSHPLFPCLPCPISCSVLPVPPCLCCNPPMLSSITSFCHVFCLPLPCPIFCSSSSFSLPFP</sequence>
<dbReference type="PANTHER" id="PTHR12811:SF0">
    <property type="entry name" value="VACUOLAR PROTEIN SORTING-ASSOCIATED PROTEIN 16 HOMOLOG"/>
    <property type="match status" value="1"/>
</dbReference>
<feature type="domain" description="Vps16 N-terminal" evidence="1">
    <location>
        <begin position="2"/>
        <end position="88"/>
    </location>
</feature>
<dbReference type="InterPro" id="IPR016534">
    <property type="entry name" value="VPS16"/>
</dbReference>
<protein>
    <submittedName>
        <fullName evidence="2">Vacuolar protein sorting-associated protein 16</fullName>
    </submittedName>
</protein>
<dbReference type="GO" id="GO:0003779">
    <property type="term" value="F:actin binding"/>
    <property type="evidence" value="ECO:0007669"/>
    <property type="project" value="TreeGrafter"/>
</dbReference>
<gene>
    <name evidence="2" type="primary">VPS16_1</name>
    <name evidence="2" type="ORF">GWK47_050614</name>
</gene>
<dbReference type="GO" id="GO:0030897">
    <property type="term" value="C:HOPS complex"/>
    <property type="evidence" value="ECO:0007669"/>
    <property type="project" value="TreeGrafter"/>
</dbReference>
<reference evidence="2" key="1">
    <citation type="submission" date="2020-07" db="EMBL/GenBank/DDBJ databases">
        <title>The High-quality genome of the commercially important snow crab, Chionoecetes opilio.</title>
        <authorList>
            <person name="Jeong J.-H."/>
            <person name="Ryu S."/>
        </authorList>
    </citation>
    <scope>NUCLEOTIDE SEQUENCE</scope>
    <source>
        <strain evidence="2">MADBK_172401_WGS</strain>
        <tissue evidence="2">Digestive gland</tissue>
    </source>
</reference>
<dbReference type="OrthoDB" id="1792at2759"/>
<dbReference type="PANTHER" id="PTHR12811">
    <property type="entry name" value="VACUOLAR PROTEIN SORTING VPS16"/>
    <property type="match status" value="1"/>
</dbReference>